<dbReference type="GO" id="GO:0005524">
    <property type="term" value="F:ATP binding"/>
    <property type="evidence" value="ECO:0007669"/>
    <property type="project" value="UniProtKB-KW"/>
</dbReference>
<sequence length="290" mass="31234">MSQPNKPAVVAANPPLAPKVAHNACAMVVGEPSRRQFIGGQKLGLDTDIECCVIFMPKTDVENWFGFSIQVPLSADTEGLGLGKWHSYNTANVTTTDSLYITVKFPRESTTSEIMPIDDVLLQAFPPSSEPDRNCQLNVTSNLWQVQIAVALLDQFVRAHRDRVDPANIGIIAPYTANVATINRELQNYDSLQGVEPAATVDSFQGREAGIIVLILGTTEKTGPGFTADEQRLNVALSWQKSYLLIVGDINVTGPVVARALAVGGGCGGYGGRDSCGGYRGYIPRATDYF</sequence>
<feature type="non-terminal residue" evidence="6">
    <location>
        <position position="1"/>
    </location>
</feature>
<evidence type="ECO:0000256" key="2">
    <source>
        <dbReference type="ARBA" id="ARBA00022801"/>
    </source>
</evidence>
<gene>
    <name evidence="6" type="ORF">MAN_09850</name>
</gene>
<keyword evidence="2" id="KW-0378">Hydrolase</keyword>
<dbReference type="HOGENOM" id="CLU_960034_0_0_1"/>
<comment type="caution">
    <text evidence="6">The sequence shown here is derived from an EMBL/GenBank/DDBJ whole genome shotgun (WGS) entry which is preliminary data.</text>
</comment>
<evidence type="ECO:0000256" key="3">
    <source>
        <dbReference type="ARBA" id="ARBA00022806"/>
    </source>
</evidence>
<keyword evidence="1" id="KW-0547">Nucleotide-binding</keyword>
<dbReference type="CDD" id="cd18808">
    <property type="entry name" value="SF1_C_Upf1"/>
    <property type="match status" value="1"/>
</dbReference>
<dbReference type="Proteomes" id="UP000031186">
    <property type="component" value="Unassembled WGS sequence"/>
</dbReference>
<dbReference type="SUPFAM" id="SSF52540">
    <property type="entry name" value="P-loop containing nucleoside triphosphate hydrolases"/>
    <property type="match status" value="1"/>
</dbReference>
<organism evidence="6 7">
    <name type="scientific">Metarhizium anisopliae (strain ARSEF 549)</name>
    <dbReference type="NCBI Taxonomy" id="3151832"/>
    <lineage>
        <taxon>Eukaryota</taxon>
        <taxon>Fungi</taxon>
        <taxon>Dikarya</taxon>
        <taxon>Ascomycota</taxon>
        <taxon>Pezizomycotina</taxon>
        <taxon>Sordariomycetes</taxon>
        <taxon>Hypocreomycetidae</taxon>
        <taxon>Hypocreales</taxon>
        <taxon>Clavicipitaceae</taxon>
        <taxon>Metarhizium</taxon>
    </lineage>
</organism>
<evidence type="ECO:0000259" key="5">
    <source>
        <dbReference type="Pfam" id="PF13087"/>
    </source>
</evidence>
<dbReference type="VEuPathDB" id="FungiDB:MAN_09850"/>
<dbReference type="PANTHER" id="PTHR43788">
    <property type="entry name" value="DNA2/NAM7 HELICASE FAMILY MEMBER"/>
    <property type="match status" value="1"/>
</dbReference>
<proteinExistence type="predicted"/>
<dbReference type="GO" id="GO:0043139">
    <property type="term" value="F:5'-3' DNA helicase activity"/>
    <property type="evidence" value="ECO:0007669"/>
    <property type="project" value="TreeGrafter"/>
</dbReference>
<evidence type="ECO:0000313" key="7">
    <source>
        <dbReference type="Proteomes" id="UP000031186"/>
    </source>
</evidence>
<evidence type="ECO:0000313" key="6">
    <source>
        <dbReference type="EMBL" id="KID60317.1"/>
    </source>
</evidence>
<dbReference type="GO" id="GO:0016787">
    <property type="term" value="F:hydrolase activity"/>
    <property type="evidence" value="ECO:0007669"/>
    <property type="project" value="UniProtKB-KW"/>
</dbReference>
<dbReference type="Gene3D" id="3.40.50.300">
    <property type="entry name" value="P-loop containing nucleotide triphosphate hydrolases"/>
    <property type="match status" value="1"/>
</dbReference>
<keyword evidence="3 6" id="KW-0347">Helicase</keyword>
<reference evidence="6 7" key="1">
    <citation type="journal article" date="2014" name="Proc. Natl. Acad. Sci. U.S.A.">
        <title>Trajectory and genomic determinants of fungal-pathogen speciation and host adaptation.</title>
        <authorList>
            <person name="Hu X."/>
            <person name="Xiao G."/>
            <person name="Zheng P."/>
            <person name="Shang Y."/>
            <person name="Su Y."/>
            <person name="Zhang X."/>
            <person name="Liu X."/>
            <person name="Zhan S."/>
            <person name="St Leger R.J."/>
            <person name="Wang C."/>
        </authorList>
    </citation>
    <scope>NUCLEOTIDE SEQUENCE [LARGE SCALE GENOMIC DNA]</scope>
    <source>
        <strain evidence="6 7">ARSEF 549</strain>
    </source>
</reference>
<dbReference type="InterPro" id="IPR027417">
    <property type="entry name" value="P-loop_NTPase"/>
</dbReference>
<dbReference type="Pfam" id="PF13087">
    <property type="entry name" value="AAA_12"/>
    <property type="match status" value="1"/>
</dbReference>
<accession>A0A0B4EX87</accession>
<dbReference type="PANTHER" id="PTHR43788:SF8">
    <property type="entry name" value="DNA-BINDING PROTEIN SMUBP-2"/>
    <property type="match status" value="1"/>
</dbReference>
<keyword evidence="7" id="KW-1185">Reference proteome</keyword>
<protein>
    <submittedName>
        <fullName evidence="6">DNA helicase</fullName>
    </submittedName>
</protein>
<dbReference type="InterPro" id="IPR047187">
    <property type="entry name" value="SF1_C_Upf1"/>
</dbReference>
<evidence type="ECO:0000256" key="1">
    <source>
        <dbReference type="ARBA" id="ARBA00022741"/>
    </source>
</evidence>
<dbReference type="EMBL" id="AZNF01000019">
    <property type="protein sequence ID" value="KID60317.1"/>
    <property type="molecule type" value="Genomic_DNA"/>
</dbReference>
<dbReference type="InterPro" id="IPR041679">
    <property type="entry name" value="DNA2/NAM7-like_C"/>
</dbReference>
<name>A0A0B4EX87_METAF</name>
<dbReference type="AlphaFoldDB" id="A0A0B4EX87"/>
<dbReference type="InterPro" id="IPR050534">
    <property type="entry name" value="Coronavir_polyprotein_1ab"/>
</dbReference>
<feature type="domain" description="DNA2/NAM7 helicase-like C-terminal" evidence="5">
    <location>
        <begin position="136"/>
        <end position="250"/>
    </location>
</feature>
<evidence type="ECO:0000256" key="4">
    <source>
        <dbReference type="ARBA" id="ARBA00022840"/>
    </source>
</evidence>
<keyword evidence="4" id="KW-0067">ATP-binding</keyword>